<dbReference type="PROSITE" id="PS00198">
    <property type="entry name" value="4FE4S_FER_1"/>
    <property type="match status" value="1"/>
</dbReference>
<dbReference type="Pfam" id="PF00248">
    <property type="entry name" value="Aldo_ket_red"/>
    <property type="match status" value="1"/>
</dbReference>
<sequence>MKYRRFGRTEMLVSQFSLGCMQFIRNTSEETAISTIEQAVASGVNHIETARGYGNSEERVGKALKQILKRVPREQLYVTTKIGPSTKVDEFKRNFDKSMGYLGLDYLDNLDFHGPGNLAVIGPAMRDDGCLGYVRRLMSEGVVRHFGFSTHGYPNGVLDLVNTNEFESINLHYYYFYQGLRDVVARAAELDMGVFIISPNNQGGRLQAPTSKLTEACAPLAPMNFNHMWLLNQPDVHTLSFGPAKPDEIDANLVAQDYDGTGKQRELFDRVLEQVESAYRTQLGDDFCTVCNQCLPCPENINIPGVLNWRQMHKAFEMTDYAKGRYEKVGSGGAWILGVKGDRCTKCGDCLPRCPERLDIPQLLWHAHQELETGLVSGPAWEHEGDLLKQDLKN</sequence>
<reference evidence="2" key="1">
    <citation type="submission" date="2018-05" db="EMBL/GenBank/DDBJ databases">
        <authorList>
            <person name="Lanie J.A."/>
            <person name="Ng W.-L."/>
            <person name="Kazmierczak K.M."/>
            <person name="Andrzejewski T.M."/>
            <person name="Davidsen T.M."/>
            <person name="Wayne K.J."/>
            <person name="Tettelin H."/>
            <person name="Glass J.I."/>
            <person name="Rusch D."/>
            <person name="Podicherti R."/>
            <person name="Tsui H.-C.T."/>
            <person name="Winkler M.E."/>
        </authorList>
    </citation>
    <scope>NUCLEOTIDE SEQUENCE</scope>
</reference>
<dbReference type="Gene3D" id="3.30.70.20">
    <property type="match status" value="1"/>
</dbReference>
<dbReference type="EMBL" id="UINC01025325">
    <property type="protein sequence ID" value="SVB00694.1"/>
    <property type="molecule type" value="Genomic_DNA"/>
</dbReference>
<dbReference type="AlphaFoldDB" id="A0A382AH48"/>
<dbReference type="InterPro" id="IPR036812">
    <property type="entry name" value="NAD(P)_OxRdtase_dom_sf"/>
</dbReference>
<proteinExistence type="predicted"/>
<accession>A0A382AH48</accession>
<dbReference type="GO" id="GO:0016491">
    <property type="term" value="F:oxidoreductase activity"/>
    <property type="evidence" value="ECO:0007669"/>
    <property type="project" value="InterPro"/>
</dbReference>
<protein>
    <recommendedName>
        <fullName evidence="1">4Fe-4S ferredoxin-type domain-containing protein</fullName>
    </recommendedName>
</protein>
<dbReference type="PROSITE" id="PS51379">
    <property type="entry name" value="4FE4S_FER_2"/>
    <property type="match status" value="1"/>
</dbReference>
<evidence type="ECO:0000259" key="1">
    <source>
        <dbReference type="PROSITE" id="PS51379"/>
    </source>
</evidence>
<dbReference type="Gene3D" id="3.20.20.100">
    <property type="entry name" value="NADP-dependent oxidoreductase domain"/>
    <property type="match status" value="1"/>
</dbReference>
<organism evidence="2">
    <name type="scientific">marine metagenome</name>
    <dbReference type="NCBI Taxonomy" id="408172"/>
    <lineage>
        <taxon>unclassified sequences</taxon>
        <taxon>metagenomes</taxon>
        <taxon>ecological metagenomes</taxon>
    </lineage>
</organism>
<dbReference type="PANTHER" id="PTHR43312:SF2">
    <property type="entry name" value="OXIDOREDUCTASE"/>
    <property type="match status" value="1"/>
</dbReference>
<dbReference type="InterPro" id="IPR017900">
    <property type="entry name" value="4Fe4S_Fe_S_CS"/>
</dbReference>
<dbReference type="SUPFAM" id="SSF51430">
    <property type="entry name" value="NAD(P)-linked oxidoreductase"/>
    <property type="match status" value="1"/>
</dbReference>
<dbReference type="PANTHER" id="PTHR43312">
    <property type="entry name" value="D-THREO-ALDOSE 1-DEHYDROGENASE"/>
    <property type="match status" value="1"/>
</dbReference>
<dbReference type="CDD" id="cd19096">
    <property type="entry name" value="AKR_Fe-S_oxidoreductase"/>
    <property type="match status" value="1"/>
</dbReference>
<dbReference type="InterPro" id="IPR023210">
    <property type="entry name" value="NADP_OxRdtase_dom"/>
</dbReference>
<dbReference type="InterPro" id="IPR017896">
    <property type="entry name" value="4Fe4S_Fe-S-bd"/>
</dbReference>
<evidence type="ECO:0000313" key="2">
    <source>
        <dbReference type="EMBL" id="SVB00694.1"/>
    </source>
</evidence>
<dbReference type="InterPro" id="IPR020471">
    <property type="entry name" value="AKR"/>
</dbReference>
<dbReference type="PRINTS" id="PR00069">
    <property type="entry name" value="ALDKETRDTASE"/>
</dbReference>
<feature type="domain" description="4Fe-4S ferredoxin-type" evidence="1">
    <location>
        <begin position="335"/>
        <end position="366"/>
    </location>
</feature>
<gene>
    <name evidence="2" type="ORF">METZ01_LOCUS153548</name>
</gene>
<dbReference type="SUPFAM" id="SSF46548">
    <property type="entry name" value="alpha-helical ferredoxin"/>
    <property type="match status" value="1"/>
</dbReference>
<dbReference type="InterPro" id="IPR053135">
    <property type="entry name" value="AKR2_Oxidoreductase"/>
</dbReference>
<name>A0A382AH48_9ZZZZ</name>